<gene>
    <name evidence="1" type="ORF">CURHAP_LOCUS39715</name>
    <name evidence="2" type="ORF">ORAREDHAP_LOCUS39094</name>
</gene>
<dbReference type="EMBL" id="CAEKKB010000006">
    <property type="protein sequence ID" value="CAB4314618.1"/>
    <property type="molecule type" value="Genomic_DNA"/>
</dbReference>
<dbReference type="Proteomes" id="UP000507222">
    <property type="component" value="Unassembled WGS sequence"/>
</dbReference>
<sequence length="87" mass="9915">MEVLVKWEEKTMGVVGEREGRWVMGMGVFCCSTSDPITNYKPQVALPCSIELHISSNLFKYAIPQLGLFVFTKYMSETLELIMKMTT</sequence>
<name>A0A6J5V8V3_PRUAR</name>
<reference evidence="4" key="1">
    <citation type="journal article" date="2020" name="Genome Biol.">
        <title>Gamete binning: chromosome-level and haplotype-resolved genome assembly enabled by high-throughput single-cell sequencing of gamete genomes.</title>
        <authorList>
            <person name="Campoy J.A."/>
            <person name="Sun H."/>
            <person name="Goel M."/>
            <person name="Jiao W.-B."/>
            <person name="Folz-Donahue K."/>
            <person name="Wang N."/>
            <person name="Rubio M."/>
            <person name="Liu C."/>
            <person name="Kukat C."/>
            <person name="Ruiz D."/>
            <person name="Huettel B."/>
            <person name="Schneeberger K."/>
        </authorList>
    </citation>
    <scope>NUCLEOTIDE SEQUENCE [LARGE SCALE GENOMIC DNA]</scope>
    <source>
        <strain evidence="4">cv. Rojo Pasion</strain>
    </source>
</reference>
<dbReference type="Proteomes" id="UP000507245">
    <property type="component" value="Unassembled WGS sequence"/>
</dbReference>
<evidence type="ECO:0000313" key="1">
    <source>
        <dbReference type="EMBL" id="CAB4284224.1"/>
    </source>
</evidence>
<accession>A0A6J5V8V3</accession>
<dbReference type="AlphaFoldDB" id="A0A6J5V8V3"/>
<evidence type="ECO:0000313" key="2">
    <source>
        <dbReference type="EMBL" id="CAB4314618.1"/>
    </source>
</evidence>
<keyword evidence="4" id="KW-1185">Reference proteome</keyword>
<reference evidence="1 3" key="2">
    <citation type="submission" date="2020-05" db="EMBL/GenBank/DDBJ databases">
        <authorList>
            <person name="Campoy J."/>
            <person name="Schneeberger K."/>
            <person name="Spophaly S."/>
        </authorList>
    </citation>
    <scope>NUCLEOTIDE SEQUENCE [LARGE SCALE GENOMIC DNA]</scope>
    <source>
        <strain evidence="1">PruArmRojPasFocal</strain>
    </source>
</reference>
<evidence type="ECO:0000313" key="3">
    <source>
        <dbReference type="Proteomes" id="UP000507222"/>
    </source>
</evidence>
<organism evidence="1 3">
    <name type="scientific">Prunus armeniaca</name>
    <name type="common">Apricot</name>
    <name type="synonym">Armeniaca vulgaris</name>
    <dbReference type="NCBI Taxonomy" id="36596"/>
    <lineage>
        <taxon>Eukaryota</taxon>
        <taxon>Viridiplantae</taxon>
        <taxon>Streptophyta</taxon>
        <taxon>Embryophyta</taxon>
        <taxon>Tracheophyta</taxon>
        <taxon>Spermatophyta</taxon>
        <taxon>Magnoliopsida</taxon>
        <taxon>eudicotyledons</taxon>
        <taxon>Gunneridae</taxon>
        <taxon>Pentapetalae</taxon>
        <taxon>rosids</taxon>
        <taxon>fabids</taxon>
        <taxon>Rosales</taxon>
        <taxon>Rosaceae</taxon>
        <taxon>Amygdaloideae</taxon>
        <taxon>Amygdaleae</taxon>
        <taxon>Prunus</taxon>
    </lineage>
</organism>
<proteinExistence type="predicted"/>
<dbReference type="EMBL" id="CAEKDK010000006">
    <property type="protein sequence ID" value="CAB4284224.1"/>
    <property type="molecule type" value="Genomic_DNA"/>
</dbReference>
<evidence type="ECO:0000313" key="4">
    <source>
        <dbReference type="Proteomes" id="UP000507245"/>
    </source>
</evidence>
<protein>
    <submittedName>
        <fullName evidence="1">Uncharacterized protein</fullName>
    </submittedName>
</protein>